<evidence type="ECO:0000313" key="2">
    <source>
        <dbReference type="Proteomes" id="UP000622860"/>
    </source>
</evidence>
<name>A0A917HF10_9BACI</name>
<sequence length="66" mass="7917">MNDVNLFFIDTHGFVQLSDSELEHFLTELSVDTVEWVSVYYEDYSNYSHTMWINKGKLQYFTVKKL</sequence>
<organism evidence="1 2">
    <name type="scientific">Virgibacillus oceani</name>
    <dbReference type="NCBI Taxonomy" id="1479511"/>
    <lineage>
        <taxon>Bacteria</taxon>
        <taxon>Bacillati</taxon>
        <taxon>Bacillota</taxon>
        <taxon>Bacilli</taxon>
        <taxon>Bacillales</taxon>
        <taxon>Bacillaceae</taxon>
        <taxon>Virgibacillus</taxon>
    </lineage>
</organism>
<evidence type="ECO:0000313" key="1">
    <source>
        <dbReference type="EMBL" id="GGG77543.1"/>
    </source>
</evidence>
<accession>A0A917HF10</accession>
<keyword evidence="2" id="KW-1185">Reference proteome</keyword>
<dbReference type="EMBL" id="BMFR01000009">
    <property type="protein sequence ID" value="GGG77543.1"/>
    <property type="molecule type" value="Genomic_DNA"/>
</dbReference>
<reference evidence="1" key="1">
    <citation type="journal article" date="2014" name="Int. J. Syst. Evol. Microbiol.">
        <title>Complete genome sequence of Corynebacterium casei LMG S-19264T (=DSM 44701T), isolated from a smear-ripened cheese.</title>
        <authorList>
            <consortium name="US DOE Joint Genome Institute (JGI-PGF)"/>
            <person name="Walter F."/>
            <person name="Albersmeier A."/>
            <person name="Kalinowski J."/>
            <person name="Ruckert C."/>
        </authorList>
    </citation>
    <scope>NUCLEOTIDE SEQUENCE</scope>
    <source>
        <strain evidence="1">CGMCC 1.12754</strain>
    </source>
</reference>
<comment type="caution">
    <text evidence="1">The sequence shown here is derived from an EMBL/GenBank/DDBJ whole genome shotgun (WGS) entry which is preliminary data.</text>
</comment>
<protein>
    <submittedName>
        <fullName evidence="1">Uncharacterized protein</fullName>
    </submittedName>
</protein>
<gene>
    <name evidence="1" type="ORF">GCM10011398_23320</name>
</gene>
<proteinExistence type="predicted"/>
<reference evidence="1" key="2">
    <citation type="submission" date="2020-09" db="EMBL/GenBank/DDBJ databases">
        <authorList>
            <person name="Sun Q."/>
            <person name="Zhou Y."/>
        </authorList>
    </citation>
    <scope>NUCLEOTIDE SEQUENCE</scope>
    <source>
        <strain evidence="1">CGMCC 1.12754</strain>
    </source>
</reference>
<dbReference type="Proteomes" id="UP000622860">
    <property type="component" value="Unassembled WGS sequence"/>
</dbReference>
<dbReference type="AlphaFoldDB" id="A0A917HF10"/>